<dbReference type="EMBL" id="JAJFAZ020000002">
    <property type="protein sequence ID" value="KAI5342557.1"/>
    <property type="molecule type" value="Genomic_DNA"/>
</dbReference>
<comment type="caution">
    <text evidence="2">The sequence shown here is derived from an EMBL/GenBank/DDBJ whole genome shotgun (WGS) entry which is preliminary data.</text>
</comment>
<dbReference type="Proteomes" id="UP001054821">
    <property type="component" value="Chromosome 2"/>
</dbReference>
<protein>
    <recommendedName>
        <fullName evidence="4">Transmembrane protein</fullName>
    </recommendedName>
</protein>
<dbReference type="AlphaFoldDB" id="A0AAD4WI85"/>
<reference evidence="2 3" key="1">
    <citation type="journal article" date="2022" name="G3 (Bethesda)">
        <title>Whole-genome sequence and methylome profiling of the almond [Prunus dulcis (Mill.) D.A. Webb] cultivar 'Nonpareil'.</title>
        <authorList>
            <person name="D'Amico-Willman K.M."/>
            <person name="Ouma W.Z."/>
            <person name="Meulia T."/>
            <person name="Sideli G.M."/>
            <person name="Gradziel T.M."/>
            <person name="Fresnedo-Ramirez J."/>
        </authorList>
    </citation>
    <scope>NUCLEOTIDE SEQUENCE [LARGE SCALE GENOMIC DNA]</scope>
    <source>
        <strain evidence="2">Clone GOH B32 T37-40</strain>
    </source>
</reference>
<evidence type="ECO:0000313" key="3">
    <source>
        <dbReference type="Proteomes" id="UP001054821"/>
    </source>
</evidence>
<feature type="transmembrane region" description="Helical" evidence="1">
    <location>
        <begin position="100"/>
        <end position="119"/>
    </location>
</feature>
<evidence type="ECO:0000256" key="1">
    <source>
        <dbReference type="SAM" id="Phobius"/>
    </source>
</evidence>
<organism evidence="2 3">
    <name type="scientific">Prunus dulcis</name>
    <name type="common">Almond</name>
    <name type="synonym">Amygdalus dulcis</name>
    <dbReference type="NCBI Taxonomy" id="3755"/>
    <lineage>
        <taxon>Eukaryota</taxon>
        <taxon>Viridiplantae</taxon>
        <taxon>Streptophyta</taxon>
        <taxon>Embryophyta</taxon>
        <taxon>Tracheophyta</taxon>
        <taxon>Spermatophyta</taxon>
        <taxon>Magnoliopsida</taxon>
        <taxon>eudicotyledons</taxon>
        <taxon>Gunneridae</taxon>
        <taxon>Pentapetalae</taxon>
        <taxon>rosids</taxon>
        <taxon>fabids</taxon>
        <taxon>Rosales</taxon>
        <taxon>Rosaceae</taxon>
        <taxon>Amygdaloideae</taxon>
        <taxon>Amygdaleae</taxon>
        <taxon>Prunus</taxon>
    </lineage>
</organism>
<evidence type="ECO:0008006" key="4">
    <source>
        <dbReference type="Google" id="ProtNLM"/>
    </source>
</evidence>
<evidence type="ECO:0000313" key="2">
    <source>
        <dbReference type="EMBL" id="KAI5342557.1"/>
    </source>
</evidence>
<gene>
    <name evidence="2" type="ORF">L3X38_010432</name>
</gene>
<keyword evidence="1" id="KW-0472">Membrane</keyword>
<accession>A0AAD4WI85</accession>
<keyword evidence="1" id="KW-1133">Transmembrane helix</keyword>
<keyword evidence="3" id="KW-1185">Reference proteome</keyword>
<proteinExistence type="predicted"/>
<name>A0AAD4WI85_PRUDU</name>
<sequence length="123" mass="14260">MVLDGEASEVLVSRLFWEAWDSWTPPRVAMFWSWEGFDSSAKDENARKGKKTKRLSCINRRKEEEEDDFDFNFGGGHFRTDGNLSLSLLGVFLYTCHTRVALSIYLCLVGCFHFSTFLFKRSL</sequence>
<keyword evidence="1" id="KW-0812">Transmembrane</keyword>